<evidence type="ECO:0000259" key="10">
    <source>
        <dbReference type="Pfam" id="PF03070"/>
    </source>
</evidence>
<evidence type="ECO:0000256" key="8">
    <source>
        <dbReference type="ARBA" id="ARBA00048337"/>
    </source>
</evidence>
<dbReference type="NCBIfam" id="TIGR04306">
    <property type="entry name" value="salvage_TenA"/>
    <property type="match status" value="1"/>
</dbReference>
<dbReference type="UniPathway" id="UPA00060"/>
<dbReference type="PANTHER" id="PTHR43198:SF2">
    <property type="entry name" value="SI:CH1073-67J19.1-RELATED"/>
    <property type="match status" value="1"/>
</dbReference>
<dbReference type="GO" id="GO:0009228">
    <property type="term" value="P:thiamine biosynthetic process"/>
    <property type="evidence" value="ECO:0007669"/>
    <property type="project" value="UniProtKB-KW"/>
</dbReference>
<dbReference type="Gene3D" id="1.20.910.10">
    <property type="entry name" value="Heme oxygenase-like"/>
    <property type="match status" value="1"/>
</dbReference>
<dbReference type="SUPFAM" id="SSF48613">
    <property type="entry name" value="Heme oxygenase-like"/>
    <property type="match status" value="1"/>
</dbReference>
<dbReference type="Proteomes" id="UP000051859">
    <property type="component" value="Unassembled WGS sequence"/>
</dbReference>
<dbReference type="AlphaFoldDB" id="A0A0R2L4L4"/>
<gene>
    <name evidence="11" type="ORF">IV81_GL001018</name>
</gene>
<dbReference type="InterPro" id="IPR027574">
    <property type="entry name" value="Thiaminase_II"/>
</dbReference>
<dbReference type="GO" id="GO:0005829">
    <property type="term" value="C:cytosol"/>
    <property type="evidence" value="ECO:0007669"/>
    <property type="project" value="TreeGrafter"/>
</dbReference>
<evidence type="ECO:0000313" key="11">
    <source>
        <dbReference type="EMBL" id="KRN94742.1"/>
    </source>
</evidence>
<evidence type="ECO:0000256" key="5">
    <source>
        <dbReference type="ARBA" id="ARBA00012684"/>
    </source>
</evidence>
<evidence type="ECO:0000256" key="6">
    <source>
        <dbReference type="ARBA" id="ARBA00013647"/>
    </source>
</evidence>
<organism evidence="11 12">
    <name type="scientific">Pediococcus stilesii</name>
    <dbReference type="NCBI Taxonomy" id="331679"/>
    <lineage>
        <taxon>Bacteria</taxon>
        <taxon>Bacillati</taxon>
        <taxon>Bacillota</taxon>
        <taxon>Bacilli</taxon>
        <taxon>Lactobacillales</taxon>
        <taxon>Lactobacillaceae</taxon>
        <taxon>Pediococcus</taxon>
    </lineage>
</organism>
<comment type="catalytic activity">
    <reaction evidence="1 9">
        <text>4-amino-5-aminomethyl-2-methylpyrimidine + H2O = 4-amino-5-hydroxymethyl-2-methylpyrimidine + NH4(+)</text>
        <dbReference type="Rhea" id="RHEA:31799"/>
        <dbReference type="ChEBI" id="CHEBI:15377"/>
        <dbReference type="ChEBI" id="CHEBI:16892"/>
        <dbReference type="ChEBI" id="CHEBI:28938"/>
        <dbReference type="ChEBI" id="CHEBI:63416"/>
        <dbReference type="EC" id="3.5.99.2"/>
    </reaction>
</comment>
<comment type="caution">
    <text evidence="11">The sequence shown here is derived from an EMBL/GenBank/DDBJ whole genome shotgun (WGS) entry which is preliminary data.</text>
</comment>
<dbReference type="InterPro" id="IPR050967">
    <property type="entry name" value="Thiamine_Salvage_TenA"/>
</dbReference>
<reference evidence="11 12" key="1">
    <citation type="journal article" date="2015" name="Genome Announc.">
        <title>Expanding the biotechnology potential of lactobacilli through comparative genomics of 213 strains and associated genera.</title>
        <authorList>
            <person name="Sun Z."/>
            <person name="Harris H.M."/>
            <person name="McCann A."/>
            <person name="Guo C."/>
            <person name="Argimon S."/>
            <person name="Zhang W."/>
            <person name="Yang X."/>
            <person name="Jeffery I.B."/>
            <person name="Cooney J.C."/>
            <person name="Kagawa T.F."/>
            <person name="Liu W."/>
            <person name="Song Y."/>
            <person name="Salvetti E."/>
            <person name="Wrobel A."/>
            <person name="Rasinkangas P."/>
            <person name="Parkhill J."/>
            <person name="Rea M.C."/>
            <person name="O'Sullivan O."/>
            <person name="Ritari J."/>
            <person name="Douillard F.P."/>
            <person name="Paul Ross R."/>
            <person name="Yang R."/>
            <person name="Briner A.E."/>
            <person name="Felis G.E."/>
            <person name="de Vos W.M."/>
            <person name="Barrangou R."/>
            <person name="Klaenhammer T.R."/>
            <person name="Caufield P.W."/>
            <person name="Cui Y."/>
            <person name="Zhang H."/>
            <person name="O'Toole P.W."/>
        </authorList>
    </citation>
    <scope>NUCLEOTIDE SEQUENCE [LARGE SCALE GENOMIC DNA]</scope>
    <source>
        <strain evidence="11 12">DSM 18001</strain>
    </source>
</reference>
<keyword evidence="9" id="KW-0378">Hydrolase</keyword>
<comment type="similarity">
    <text evidence="3 9">Belongs to the TenA family.</text>
</comment>
<dbReference type="EMBL" id="JQBX01000003">
    <property type="protein sequence ID" value="KRN94742.1"/>
    <property type="molecule type" value="Genomic_DNA"/>
</dbReference>
<dbReference type="InterPro" id="IPR004305">
    <property type="entry name" value="Thiaminase-2/PQQC"/>
</dbReference>
<dbReference type="CDD" id="cd19360">
    <property type="entry name" value="TenA_C_SaTenA-like"/>
    <property type="match status" value="1"/>
</dbReference>
<evidence type="ECO:0000313" key="12">
    <source>
        <dbReference type="Proteomes" id="UP000051859"/>
    </source>
</evidence>
<dbReference type="GO" id="GO:0050334">
    <property type="term" value="F:thiaminase activity"/>
    <property type="evidence" value="ECO:0007669"/>
    <property type="project" value="UniProtKB-EC"/>
</dbReference>
<dbReference type="RefSeq" id="WP_057801649.1">
    <property type="nucleotide sequence ID" value="NZ_JQBX01000003.1"/>
</dbReference>
<dbReference type="EC" id="3.5.99.2" evidence="5 9"/>
<dbReference type="STRING" id="331679.IV81_GL001018"/>
<comment type="pathway">
    <text evidence="2 9">Cofactor biosynthesis; thiamine diphosphate biosynthesis.</text>
</comment>
<keyword evidence="12" id="KW-1185">Reference proteome</keyword>
<feature type="domain" description="Thiaminase-2/PQQC" evidence="10">
    <location>
        <begin position="10"/>
        <end position="215"/>
    </location>
</feature>
<dbReference type="GO" id="GO:0009229">
    <property type="term" value="P:thiamine diphosphate biosynthetic process"/>
    <property type="evidence" value="ECO:0007669"/>
    <property type="project" value="UniProtKB-UniPathway"/>
</dbReference>
<evidence type="ECO:0000256" key="7">
    <source>
        <dbReference type="ARBA" id="ARBA00022977"/>
    </source>
</evidence>
<evidence type="ECO:0000256" key="9">
    <source>
        <dbReference type="RuleBase" id="RU363093"/>
    </source>
</evidence>
<comment type="subunit">
    <text evidence="4">Homotetramer.</text>
</comment>
<comment type="function">
    <text evidence="9">Catalyzes an amino-pyrimidine hydrolysis reaction at the C5' of the pyrimidine moiety of thiamine compounds, a reaction that is part of a thiamine salvage pathway.</text>
</comment>
<evidence type="ECO:0000256" key="3">
    <source>
        <dbReference type="ARBA" id="ARBA00010264"/>
    </source>
</evidence>
<dbReference type="PATRIC" id="fig|331679.3.peg.1029"/>
<protein>
    <recommendedName>
        <fullName evidence="6 9">Aminopyrimidine aminohydrolase</fullName>
        <ecNumber evidence="5 9">3.5.99.2</ecNumber>
    </recommendedName>
</protein>
<dbReference type="PANTHER" id="PTHR43198">
    <property type="entry name" value="BIFUNCTIONAL TH2 PROTEIN"/>
    <property type="match status" value="1"/>
</dbReference>
<evidence type="ECO:0000256" key="1">
    <source>
        <dbReference type="ARBA" id="ARBA00001881"/>
    </source>
</evidence>
<name>A0A0R2L4L4_9LACO</name>
<dbReference type="InterPro" id="IPR016084">
    <property type="entry name" value="Haem_Oase-like_multi-hlx"/>
</dbReference>
<evidence type="ECO:0000256" key="4">
    <source>
        <dbReference type="ARBA" id="ARBA00011881"/>
    </source>
</evidence>
<sequence length="226" mass="26312">MFSEQLKRDAAPILTDIENHPFVEGIRDGAVSRDALMVYVEQDTRFLEAFVKVYAGALEKSKTKKQMQFFDEQIRYTLNDEAGAHKILCGIADEALEEHQNAEIRPATYLYNEHLFNALRTGQLIDIAAAMLPCPWTYNEISKKIISDSDPTNPFLPWIEFYQPEEGKVDDSMVNTLFSMIDELAEEASAAHLKRVEERFLRSCEFEYDFWDQAYYQQDWKYHLQA</sequence>
<accession>A0A0R2L4L4</accession>
<evidence type="ECO:0000256" key="2">
    <source>
        <dbReference type="ARBA" id="ARBA00004948"/>
    </source>
</evidence>
<dbReference type="Pfam" id="PF03070">
    <property type="entry name" value="TENA_THI-4"/>
    <property type="match status" value="1"/>
</dbReference>
<keyword evidence="7 9" id="KW-0784">Thiamine biosynthesis</keyword>
<comment type="catalytic activity">
    <reaction evidence="8 9">
        <text>thiamine + H2O = 5-(2-hydroxyethyl)-4-methylthiazole + 4-amino-5-hydroxymethyl-2-methylpyrimidine + H(+)</text>
        <dbReference type="Rhea" id="RHEA:17509"/>
        <dbReference type="ChEBI" id="CHEBI:15377"/>
        <dbReference type="ChEBI" id="CHEBI:15378"/>
        <dbReference type="ChEBI" id="CHEBI:16892"/>
        <dbReference type="ChEBI" id="CHEBI:17957"/>
        <dbReference type="ChEBI" id="CHEBI:18385"/>
        <dbReference type="EC" id="3.5.99.2"/>
    </reaction>
</comment>
<proteinExistence type="inferred from homology"/>